<dbReference type="AlphaFoldDB" id="A0A5N0V390"/>
<keyword evidence="3" id="KW-1185">Reference proteome</keyword>
<evidence type="ECO:0000313" key="3">
    <source>
        <dbReference type="Proteomes" id="UP000319769"/>
    </source>
</evidence>
<evidence type="ECO:0000313" key="2">
    <source>
        <dbReference type="EMBL" id="KAA9159762.1"/>
    </source>
</evidence>
<sequence>MGALRGIDRRSPVTRDRIGVVAAYAAGVLGSAYALLSIYWTAGGQLLLDTVGGQIEDLARRGGAAAFAIGAGATVLKLIGAAMGFWLAVTHGRPRWLLVLATLAGSLLIVYGGVLVVTGALVLTGVTDPPGEVDYNALTWHVALWDLWFLVWGVAYAVAAVAFRWKWR</sequence>
<reference evidence="2" key="1">
    <citation type="submission" date="2019-09" db="EMBL/GenBank/DDBJ databases">
        <authorList>
            <person name="Teo W.F.A."/>
            <person name="Duangmal K."/>
        </authorList>
    </citation>
    <scope>NUCLEOTIDE SEQUENCE [LARGE SCALE GENOMIC DNA]</scope>
    <source>
        <strain evidence="2">K81G1</strain>
    </source>
</reference>
<gene>
    <name evidence="2" type="ORF">FPZ12_019215</name>
</gene>
<proteinExistence type="predicted"/>
<organism evidence="2 3">
    <name type="scientific">Amycolatopsis acidicola</name>
    <dbReference type="NCBI Taxonomy" id="2596893"/>
    <lineage>
        <taxon>Bacteria</taxon>
        <taxon>Bacillati</taxon>
        <taxon>Actinomycetota</taxon>
        <taxon>Actinomycetes</taxon>
        <taxon>Pseudonocardiales</taxon>
        <taxon>Pseudonocardiaceae</taxon>
        <taxon>Amycolatopsis</taxon>
    </lineage>
</organism>
<evidence type="ECO:0000256" key="1">
    <source>
        <dbReference type="SAM" id="Phobius"/>
    </source>
</evidence>
<feature type="transmembrane region" description="Helical" evidence="1">
    <location>
        <begin position="62"/>
        <end position="89"/>
    </location>
</feature>
<dbReference type="Proteomes" id="UP000319769">
    <property type="component" value="Unassembled WGS sequence"/>
</dbReference>
<keyword evidence="1" id="KW-0472">Membrane</keyword>
<dbReference type="RefSeq" id="WP_144746834.1">
    <property type="nucleotide sequence ID" value="NZ_VMNW02000027.1"/>
</dbReference>
<feature type="transmembrane region" description="Helical" evidence="1">
    <location>
        <begin position="142"/>
        <end position="163"/>
    </location>
</feature>
<name>A0A5N0V390_9PSEU</name>
<feature type="transmembrane region" description="Helical" evidence="1">
    <location>
        <begin position="96"/>
        <end position="122"/>
    </location>
</feature>
<dbReference type="Pfam" id="PF13160">
    <property type="entry name" value="DUF3995"/>
    <property type="match status" value="1"/>
</dbReference>
<protein>
    <submittedName>
        <fullName evidence="2">DUF3995 domain-containing protein</fullName>
    </submittedName>
</protein>
<comment type="caution">
    <text evidence="2">The sequence shown here is derived from an EMBL/GenBank/DDBJ whole genome shotgun (WGS) entry which is preliminary data.</text>
</comment>
<dbReference type="InterPro" id="IPR025058">
    <property type="entry name" value="DUF3995"/>
</dbReference>
<dbReference type="EMBL" id="VMNW02000027">
    <property type="protein sequence ID" value="KAA9159762.1"/>
    <property type="molecule type" value="Genomic_DNA"/>
</dbReference>
<accession>A0A5N0V390</accession>
<feature type="transmembrane region" description="Helical" evidence="1">
    <location>
        <begin position="21"/>
        <end position="42"/>
    </location>
</feature>
<keyword evidence="1" id="KW-1133">Transmembrane helix</keyword>
<keyword evidence="1" id="KW-0812">Transmembrane</keyword>